<dbReference type="FunFam" id="3.30.160.60:FF:000052">
    <property type="entry name" value="zinc finger protein 546 isoform X1"/>
    <property type="match status" value="1"/>
</dbReference>
<dbReference type="InterPro" id="IPR015943">
    <property type="entry name" value="WD40/YVTN_repeat-like_dom_sf"/>
</dbReference>
<evidence type="ECO:0000313" key="13">
    <source>
        <dbReference type="Proteomes" id="UP000235392"/>
    </source>
</evidence>
<dbReference type="SUPFAM" id="SSF50193">
    <property type="entry name" value="Ribosomal protein L14"/>
    <property type="match status" value="1"/>
</dbReference>
<evidence type="ECO:0000256" key="8">
    <source>
        <dbReference type="PROSITE-ProRule" id="PRU00042"/>
    </source>
</evidence>
<dbReference type="EMBL" id="PGCI01000751">
    <property type="protein sequence ID" value="PLW17429.1"/>
    <property type="molecule type" value="Genomic_DNA"/>
</dbReference>
<dbReference type="SUPFAM" id="SSF57667">
    <property type="entry name" value="beta-beta-alpha zinc fingers"/>
    <property type="match status" value="1"/>
</dbReference>
<dbReference type="InterPro" id="IPR000218">
    <property type="entry name" value="Ribosomal_uL14"/>
</dbReference>
<reference evidence="12 13" key="1">
    <citation type="submission" date="2017-11" db="EMBL/GenBank/DDBJ databases">
        <title>De novo assembly and phasing of dikaryotic genomes from two isolates of Puccinia coronata f. sp. avenae, the causal agent of oat crown rust.</title>
        <authorList>
            <person name="Miller M.E."/>
            <person name="Zhang Y."/>
            <person name="Omidvar V."/>
            <person name="Sperschneider J."/>
            <person name="Schwessinger B."/>
            <person name="Raley C."/>
            <person name="Palmer J.M."/>
            <person name="Garnica D."/>
            <person name="Upadhyaya N."/>
            <person name="Rathjen J."/>
            <person name="Taylor J.M."/>
            <person name="Park R.F."/>
            <person name="Dodds P.N."/>
            <person name="Hirsch C.D."/>
            <person name="Kianian S.F."/>
            <person name="Figueroa M."/>
        </authorList>
    </citation>
    <scope>NUCLEOTIDE SEQUENCE [LARGE SCALE GENOMIC DNA]</scope>
    <source>
        <strain evidence="12">12SD80</strain>
    </source>
</reference>
<dbReference type="SMART" id="SM00355">
    <property type="entry name" value="ZnF_C2H2"/>
    <property type="match status" value="2"/>
</dbReference>
<dbReference type="GO" id="GO:0000978">
    <property type="term" value="F:RNA polymerase II cis-regulatory region sequence-specific DNA binding"/>
    <property type="evidence" value="ECO:0007669"/>
    <property type="project" value="TreeGrafter"/>
</dbReference>
<comment type="caution">
    <text evidence="12">The sequence shown here is derived from an EMBL/GenBank/DDBJ whole genome shotgun (WGS) entry which is preliminary data.</text>
</comment>
<dbReference type="Pfam" id="PF00238">
    <property type="entry name" value="Ribosomal_L14"/>
    <property type="match status" value="1"/>
</dbReference>
<dbReference type="Gene3D" id="2.130.10.10">
    <property type="entry name" value="YVTN repeat-like/Quinoprotein amine dehydrogenase"/>
    <property type="match status" value="1"/>
</dbReference>
<comment type="similarity">
    <text evidence="1">Belongs to the universal ribosomal protein uL14 family.</text>
</comment>
<dbReference type="GO" id="GO:0005667">
    <property type="term" value="C:transcription regulator complex"/>
    <property type="evidence" value="ECO:0007669"/>
    <property type="project" value="TreeGrafter"/>
</dbReference>
<accession>A0A2N5SW21</accession>
<dbReference type="AlphaFoldDB" id="A0A2N5SW21"/>
<feature type="domain" description="C2H2-type" evidence="11">
    <location>
        <begin position="139"/>
        <end position="168"/>
    </location>
</feature>
<evidence type="ECO:0000256" key="7">
    <source>
        <dbReference type="ARBA" id="ARBA00023274"/>
    </source>
</evidence>
<evidence type="ECO:0000256" key="4">
    <source>
        <dbReference type="ARBA" id="ARBA00022771"/>
    </source>
</evidence>
<dbReference type="GO" id="GO:0005840">
    <property type="term" value="C:ribosome"/>
    <property type="evidence" value="ECO:0007669"/>
    <property type="project" value="UniProtKB-KW"/>
</dbReference>
<dbReference type="InterPro" id="IPR036853">
    <property type="entry name" value="Ribosomal_uL14_sf"/>
</dbReference>
<dbReference type="Gene3D" id="3.30.160.60">
    <property type="entry name" value="Classic Zinc Finger"/>
    <property type="match status" value="2"/>
</dbReference>
<dbReference type="Gene3D" id="2.40.150.20">
    <property type="entry name" value="Ribosomal protein L14"/>
    <property type="match status" value="1"/>
</dbReference>
<evidence type="ECO:0000256" key="3">
    <source>
        <dbReference type="ARBA" id="ARBA00022737"/>
    </source>
</evidence>
<proteinExistence type="inferred from homology"/>
<keyword evidence="5" id="KW-0862">Zinc</keyword>
<dbReference type="Proteomes" id="UP000235392">
    <property type="component" value="Unassembled WGS sequence"/>
</dbReference>
<dbReference type="Pfam" id="PF00096">
    <property type="entry name" value="zf-C2H2"/>
    <property type="match status" value="1"/>
</dbReference>
<dbReference type="InterPro" id="IPR036322">
    <property type="entry name" value="WD40_repeat_dom_sf"/>
</dbReference>
<keyword evidence="2" id="KW-0479">Metal-binding</keyword>
<organism evidence="12 13">
    <name type="scientific">Puccinia coronata f. sp. avenae</name>
    <dbReference type="NCBI Taxonomy" id="200324"/>
    <lineage>
        <taxon>Eukaryota</taxon>
        <taxon>Fungi</taxon>
        <taxon>Dikarya</taxon>
        <taxon>Basidiomycota</taxon>
        <taxon>Pucciniomycotina</taxon>
        <taxon>Pucciniomycetes</taxon>
        <taxon>Pucciniales</taxon>
        <taxon>Pucciniaceae</taxon>
        <taxon>Puccinia</taxon>
    </lineage>
</organism>
<dbReference type="SMART" id="SM01374">
    <property type="entry name" value="Ribosomal_L14"/>
    <property type="match status" value="1"/>
</dbReference>
<evidence type="ECO:0000313" key="12">
    <source>
        <dbReference type="EMBL" id="PLW17429.1"/>
    </source>
</evidence>
<dbReference type="GO" id="GO:0008270">
    <property type="term" value="F:zinc ion binding"/>
    <property type="evidence" value="ECO:0007669"/>
    <property type="project" value="UniProtKB-KW"/>
</dbReference>
<evidence type="ECO:0000256" key="10">
    <source>
        <dbReference type="SAM" id="MobiDB-lite"/>
    </source>
</evidence>
<dbReference type="GO" id="GO:0000981">
    <property type="term" value="F:DNA-binding transcription factor activity, RNA polymerase II-specific"/>
    <property type="evidence" value="ECO:0007669"/>
    <property type="project" value="TreeGrafter"/>
</dbReference>
<dbReference type="CDD" id="cd00337">
    <property type="entry name" value="Ribosomal_uL14"/>
    <property type="match status" value="1"/>
</dbReference>
<keyword evidence="7" id="KW-0687">Ribonucleoprotein</keyword>
<dbReference type="GO" id="GO:0006412">
    <property type="term" value="P:translation"/>
    <property type="evidence" value="ECO:0007669"/>
    <property type="project" value="InterPro"/>
</dbReference>
<dbReference type="PROSITE" id="PS50157">
    <property type="entry name" value="ZINC_FINGER_C2H2_2"/>
    <property type="match status" value="2"/>
</dbReference>
<dbReference type="PANTHER" id="PTHR14003">
    <property type="entry name" value="TRANSCRIPTIONAL REPRESSOR PROTEIN YY"/>
    <property type="match status" value="1"/>
</dbReference>
<dbReference type="GO" id="GO:1990904">
    <property type="term" value="C:ribonucleoprotein complex"/>
    <property type="evidence" value="ECO:0007669"/>
    <property type="project" value="UniProtKB-KW"/>
</dbReference>
<dbReference type="PANTHER" id="PTHR14003:SF19">
    <property type="entry name" value="YY2 TRANSCRIPTION FACTOR"/>
    <property type="match status" value="1"/>
</dbReference>
<keyword evidence="3" id="KW-0677">Repeat</keyword>
<evidence type="ECO:0000256" key="2">
    <source>
        <dbReference type="ARBA" id="ARBA00022723"/>
    </source>
</evidence>
<feature type="region of interest" description="Disordered" evidence="10">
    <location>
        <begin position="13"/>
        <end position="39"/>
    </location>
</feature>
<evidence type="ECO:0000256" key="6">
    <source>
        <dbReference type="ARBA" id="ARBA00022980"/>
    </source>
</evidence>
<dbReference type="InterPro" id="IPR001680">
    <property type="entry name" value="WD40_rpt"/>
</dbReference>
<dbReference type="PROSITE" id="PS50082">
    <property type="entry name" value="WD_REPEATS_2"/>
    <property type="match status" value="1"/>
</dbReference>
<evidence type="ECO:0000256" key="5">
    <source>
        <dbReference type="ARBA" id="ARBA00022833"/>
    </source>
</evidence>
<name>A0A2N5SW21_9BASI</name>
<dbReference type="GO" id="GO:0000785">
    <property type="term" value="C:chromatin"/>
    <property type="evidence" value="ECO:0007669"/>
    <property type="project" value="TreeGrafter"/>
</dbReference>
<sequence length="424" mass="46219">MGSLQQGLLSLEGTWRPGSSATINQPPPPSSSTYPTGSLFPTAPSPAISEAALFQYSSCARSYLHSSFESKDTAGSTPHASFLLLKHRSKTTAATKAAAIRRRKVGVAASYICNMCGKSFTRRYNLQVHQQAHKGEKPFACGYPGCNSRFACAHDQKRHYKLHLGVKDYSCLALQQHHKLDARKACFQELQQQAVLASASGWLAGHGGPLPLPPDMGAALSLSADAPSLNNPPPQDLFHHDSFAFLHSRQPLDLHPQQHWVIIIQTVHATIIVCQRKPWRRRDGIFLHFEDNTGVIVNPKGEMKGSAIAGPVAKESLALYCIKRWNKSPKPLWTLAAHNASIPAFDVSPVIPGLLISGGLDKTDKVWNLEDKSGAPTLSMVLSQDLGVDQFKLHSQIDLENPKSLNCKGVLSSVDYPESDDNNS</sequence>
<dbReference type="SUPFAM" id="SSF50978">
    <property type="entry name" value="WD40 repeat-like"/>
    <property type="match status" value="1"/>
</dbReference>
<keyword evidence="9" id="KW-0853">WD repeat</keyword>
<dbReference type="PROSITE" id="PS00028">
    <property type="entry name" value="ZINC_FINGER_C2H2_1"/>
    <property type="match status" value="2"/>
</dbReference>
<dbReference type="GO" id="GO:0003735">
    <property type="term" value="F:structural constituent of ribosome"/>
    <property type="evidence" value="ECO:0007669"/>
    <property type="project" value="InterPro"/>
</dbReference>
<feature type="repeat" description="WD" evidence="9">
    <location>
        <begin position="335"/>
        <end position="377"/>
    </location>
</feature>
<evidence type="ECO:0000256" key="9">
    <source>
        <dbReference type="PROSITE-ProRule" id="PRU00221"/>
    </source>
</evidence>
<dbReference type="InterPro" id="IPR036236">
    <property type="entry name" value="Znf_C2H2_sf"/>
</dbReference>
<protein>
    <recommendedName>
        <fullName evidence="11">C2H2-type domain-containing protein</fullName>
    </recommendedName>
</protein>
<gene>
    <name evidence="12" type="ORF">PCASD_16372</name>
</gene>
<dbReference type="InterPro" id="IPR013087">
    <property type="entry name" value="Znf_C2H2_type"/>
</dbReference>
<evidence type="ECO:0000259" key="11">
    <source>
        <dbReference type="PROSITE" id="PS50157"/>
    </source>
</evidence>
<keyword evidence="4 8" id="KW-0863">Zinc-finger</keyword>
<evidence type="ECO:0000256" key="1">
    <source>
        <dbReference type="ARBA" id="ARBA00010745"/>
    </source>
</evidence>
<dbReference type="GO" id="GO:0031519">
    <property type="term" value="C:PcG protein complex"/>
    <property type="evidence" value="ECO:0007669"/>
    <property type="project" value="TreeGrafter"/>
</dbReference>
<keyword evidence="6" id="KW-0689">Ribosomal protein</keyword>
<feature type="domain" description="C2H2-type" evidence="11">
    <location>
        <begin position="111"/>
        <end position="138"/>
    </location>
</feature>